<dbReference type="AlphaFoldDB" id="A0A178MQ81"/>
<protein>
    <recommendedName>
        <fullName evidence="1">DUF1842 domain-containing protein</fullName>
    </recommendedName>
</protein>
<dbReference type="Pfam" id="PF08896">
    <property type="entry name" value="DUF1842"/>
    <property type="match status" value="1"/>
</dbReference>
<gene>
    <name evidence="2" type="ORF">A6A05_11230</name>
</gene>
<dbReference type="Proteomes" id="UP000078543">
    <property type="component" value="Unassembled WGS sequence"/>
</dbReference>
<dbReference type="EMBL" id="LWQU01000133">
    <property type="protein sequence ID" value="OAN51146.1"/>
    <property type="molecule type" value="Genomic_DNA"/>
</dbReference>
<evidence type="ECO:0000259" key="1">
    <source>
        <dbReference type="Pfam" id="PF08896"/>
    </source>
</evidence>
<proteinExistence type="predicted"/>
<evidence type="ECO:0000313" key="2">
    <source>
        <dbReference type="EMBL" id="OAN51146.1"/>
    </source>
</evidence>
<accession>A0A178MQ81</accession>
<comment type="caution">
    <text evidence="2">The sequence shown here is derived from an EMBL/GenBank/DDBJ whole genome shotgun (WGS) entry which is preliminary data.</text>
</comment>
<dbReference type="InterPro" id="IPR014992">
    <property type="entry name" value="DUF1842"/>
</dbReference>
<dbReference type="STRING" id="1437059.A6A05_11230"/>
<sequence length="117" mass="12237">MPGGCVLSMQLVVDTVHKTASGIATVTQATNPPLDVRMPVSGPVITMTVMPNNTHFRMDLQSQSGMVGRNLSVMAVVGEDWQSGVANVHLFTDTAQGTISFTTPIKTAPAIGQVAAE</sequence>
<organism evidence="2 3">
    <name type="scientific">Magnetospirillum moscoviense</name>
    <dbReference type="NCBI Taxonomy" id="1437059"/>
    <lineage>
        <taxon>Bacteria</taxon>
        <taxon>Pseudomonadati</taxon>
        <taxon>Pseudomonadota</taxon>
        <taxon>Alphaproteobacteria</taxon>
        <taxon>Rhodospirillales</taxon>
        <taxon>Rhodospirillaceae</taxon>
        <taxon>Magnetospirillum</taxon>
    </lineage>
</organism>
<keyword evidence="3" id="KW-1185">Reference proteome</keyword>
<feature type="domain" description="DUF1842" evidence="1">
    <location>
        <begin position="1"/>
        <end position="92"/>
    </location>
</feature>
<reference evidence="2 3" key="1">
    <citation type="submission" date="2016-04" db="EMBL/GenBank/DDBJ databases">
        <title>Draft genome sequence of freshwater magnetotactic bacteria Magnetospirillum marisnigri SP-1 and Magnetospirillum moscoviense BB-1.</title>
        <authorList>
            <person name="Koziaeva V."/>
            <person name="Dziuba M.V."/>
            <person name="Ivanov T.M."/>
            <person name="Kuznetsov B."/>
            <person name="Grouzdev D.S."/>
        </authorList>
    </citation>
    <scope>NUCLEOTIDE SEQUENCE [LARGE SCALE GENOMIC DNA]</scope>
    <source>
        <strain evidence="2 3">BB-1</strain>
    </source>
</reference>
<evidence type="ECO:0000313" key="3">
    <source>
        <dbReference type="Proteomes" id="UP000078543"/>
    </source>
</evidence>
<name>A0A178MQ81_9PROT</name>